<comment type="caution">
    <text evidence="8">The sequence shown here is derived from an EMBL/GenBank/DDBJ whole genome shotgun (WGS) entry which is preliminary data.</text>
</comment>
<dbReference type="RefSeq" id="WP_016403021.1">
    <property type="nucleotide sequence ID" value="NZ_BARX01000025.1"/>
</dbReference>
<feature type="transmembrane region" description="Helical" evidence="7">
    <location>
        <begin position="230"/>
        <end position="250"/>
    </location>
</feature>
<dbReference type="PANTHER" id="PTHR30106">
    <property type="entry name" value="INNER MEMBRANE PROTEIN YEIH-RELATED"/>
    <property type="match status" value="1"/>
</dbReference>
<feature type="transmembrane region" description="Helical" evidence="7">
    <location>
        <begin position="20"/>
        <end position="45"/>
    </location>
</feature>
<evidence type="ECO:0000256" key="4">
    <source>
        <dbReference type="ARBA" id="ARBA00022692"/>
    </source>
</evidence>
<keyword evidence="5 7" id="KW-1133">Transmembrane helix</keyword>
<reference evidence="8" key="1">
    <citation type="journal article" date="2013" name="Genome Announc.">
        <title>Draft Genome Sequence of Agarivorans albus Strain MKT 106T, an Agarolytic Marine Bacterium.</title>
        <authorList>
            <person name="Yasuike M."/>
            <person name="Nakamura Y."/>
            <person name="Kai W."/>
            <person name="Fujiwara A."/>
            <person name="Fukui Y."/>
            <person name="Satomi M."/>
            <person name="Sano M."/>
        </authorList>
    </citation>
    <scope>NUCLEOTIDE SEQUENCE [LARGE SCALE GENOMIC DNA]</scope>
</reference>
<feature type="transmembrane region" description="Helical" evidence="7">
    <location>
        <begin position="139"/>
        <end position="160"/>
    </location>
</feature>
<proteinExistence type="inferred from homology"/>
<keyword evidence="6 7" id="KW-0472">Membrane</keyword>
<evidence type="ECO:0000256" key="2">
    <source>
        <dbReference type="ARBA" id="ARBA00007977"/>
    </source>
</evidence>
<dbReference type="EMBL" id="BARX01000025">
    <property type="protein sequence ID" value="GAD03254.1"/>
    <property type="molecule type" value="Genomic_DNA"/>
</dbReference>
<evidence type="ECO:0000256" key="7">
    <source>
        <dbReference type="SAM" id="Phobius"/>
    </source>
</evidence>
<protein>
    <recommendedName>
        <fullName evidence="10">Membrane protein YeiH</fullName>
    </recommendedName>
</protein>
<dbReference type="Proteomes" id="UP000014461">
    <property type="component" value="Unassembled WGS sequence"/>
</dbReference>
<evidence type="ECO:0008006" key="10">
    <source>
        <dbReference type="Google" id="ProtNLM"/>
    </source>
</evidence>
<feature type="transmembrane region" description="Helical" evidence="7">
    <location>
        <begin position="206"/>
        <end position="223"/>
    </location>
</feature>
<feature type="transmembrane region" description="Helical" evidence="7">
    <location>
        <begin position="291"/>
        <end position="312"/>
    </location>
</feature>
<evidence type="ECO:0000256" key="6">
    <source>
        <dbReference type="ARBA" id="ARBA00023136"/>
    </source>
</evidence>
<gene>
    <name evidence="8" type="ORF">AALB_3334</name>
</gene>
<comment type="subcellular location">
    <subcellularLocation>
        <location evidence="1">Cell membrane</location>
        <topology evidence="1">Multi-pass membrane protein</topology>
    </subcellularLocation>
</comment>
<evidence type="ECO:0000313" key="8">
    <source>
        <dbReference type="EMBL" id="GAD03254.1"/>
    </source>
</evidence>
<dbReference type="AlphaFoldDB" id="R9PPI3"/>
<comment type="similarity">
    <text evidence="2">Belongs to the UPF0324 family.</text>
</comment>
<organism evidence="8 9">
    <name type="scientific">Agarivorans albus MKT 106</name>
    <dbReference type="NCBI Taxonomy" id="1331007"/>
    <lineage>
        <taxon>Bacteria</taxon>
        <taxon>Pseudomonadati</taxon>
        <taxon>Pseudomonadota</taxon>
        <taxon>Gammaproteobacteria</taxon>
        <taxon>Alteromonadales</taxon>
        <taxon>Alteromonadaceae</taxon>
        <taxon>Agarivorans</taxon>
    </lineage>
</organism>
<name>R9PPI3_AGAAL</name>
<keyword evidence="4 7" id="KW-0812">Transmembrane</keyword>
<evidence type="ECO:0000313" key="9">
    <source>
        <dbReference type="Proteomes" id="UP000014461"/>
    </source>
</evidence>
<evidence type="ECO:0000256" key="3">
    <source>
        <dbReference type="ARBA" id="ARBA00022475"/>
    </source>
</evidence>
<feature type="transmembrane region" description="Helical" evidence="7">
    <location>
        <begin position="172"/>
        <end position="194"/>
    </location>
</feature>
<evidence type="ECO:0000256" key="5">
    <source>
        <dbReference type="ARBA" id="ARBA00022989"/>
    </source>
</evidence>
<dbReference type="PANTHER" id="PTHR30106:SF1">
    <property type="entry name" value="UPF0324 MEMBRANE PROTEIN FN0533"/>
    <property type="match status" value="1"/>
</dbReference>
<dbReference type="OrthoDB" id="5393513at2"/>
<keyword evidence="9" id="KW-1185">Reference proteome</keyword>
<evidence type="ECO:0000256" key="1">
    <source>
        <dbReference type="ARBA" id="ARBA00004651"/>
    </source>
</evidence>
<feature type="transmembrane region" description="Helical" evidence="7">
    <location>
        <begin position="82"/>
        <end position="100"/>
    </location>
</feature>
<dbReference type="InterPro" id="IPR018383">
    <property type="entry name" value="UPF0324_pro"/>
</dbReference>
<accession>R9PPI3</accession>
<sequence>MLEKLKQLSKADVLCLITCLVILTPLINGPGALVIGACFASFGLTPKTIDIAILTKRLLAISVVGLGFGISITQAIEYTQHGFGLIVGSIAFTLFVGLVAAKLVGMEKKTGYLISVGTAICGGSAIAAVAPAIKANSKQISLALATVFILNACGLFLFPLLGHILELSQNQFGYWAAIAIHDTSSVVGAAAAYGDEALSVATTVKLARALWIIPVALMSSIIFKEKDGKVSIPYFIFFYILAMLISNYVPMFEAVYKGLFEMSKQLLGVCLFLIGYGLTAKNLQQAGSKPLLLGLGLWFCIAVSSLVIIKLFY</sequence>
<keyword evidence="3" id="KW-1003">Cell membrane</keyword>
<dbReference type="GO" id="GO:0005886">
    <property type="term" value="C:plasma membrane"/>
    <property type="evidence" value="ECO:0007669"/>
    <property type="project" value="UniProtKB-SubCell"/>
</dbReference>
<dbReference type="Pfam" id="PF03601">
    <property type="entry name" value="Cons_hypoth698"/>
    <property type="match status" value="1"/>
</dbReference>
<feature type="transmembrane region" description="Helical" evidence="7">
    <location>
        <begin position="112"/>
        <end position="133"/>
    </location>
</feature>
<feature type="transmembrane region" description="Helical" evidence="7">
    <location>
        <begin position="57"/>
        <end position="76"/>
    </location>
</feature>